<dbReference type="AlphaFoldDB" id="A0A859QYU4"/>
<protein>
    <submittedName>
        <fullName evidence="1">Alpha/beta hydrolase</fullName>
    </submittedName>
</protein>
<accession>A0A859QYU4</accession>
<dbReference type="Gene3D" id="3.40.50.1820">
    <property type="entry name" value="alpha/beta hydrolase"/>
    <property type="match status" value="1"/>
</dbReference>
<dbReference type="Pfam" id="PF00561">
    <property type="entry name" value="Abhydrolase_1"/>
    <property type="match status" value="1"/>
</dbReference>
<evidence type="ECO:0000313" key="1">
    <source>
        <dbReference type="EMBL" id="QLL65566.1"/>
    </source>
</evidence>
<dbReference type="RefSeq" id="WP_180942468.1">
    <property type="nucleotide sequence ID" value="NZ_CP041241.1"/>
</dbReference>
<dbReference type="PANTHER" id="PTHR43433:SF10">
    <property type="entry name" value="AB HYDROLASE-1 DOMAIN-CONTAINING PROTEIN"/>
    <property type="match status" value="1"/>
</dbReference>
<dbReference type="InterPro" id="IPR000073">
    <property type="entry name" value="AB_hydrolase_1"/>
</dbReference>
<reference evidence="1 2" key="1">
    <citation type="submission" date="2019-06" db="EMBL/GenBank/DDBJ databases">
        <title>Complete genome sequence of Ensifer mexicanus ITTG R7 isolated from nodules of Acacia angustissima (Mill.) Kuntze.</title>
        <authorList>
            <person name="Rincon-Rosales R."/>
            <person name="Rogel M.A."/>
            <person name="Guerrero G."/>
            <person name="Rincon-Molina C.I."/>
            <person name="Lopez-Lopez A."/>
            <person name="Martinez-Romero E."/>
        </authorList>
    </citation>
    <scope>NUCLEOTIDE SEQUENCE [LARGE SCALE GENOMIC DNA]</scope>
    <source>
        <strain evidence="1 2">ITTG R7</strain>
        <plasmid evidence="2">pemeittgr7c</plasmid>
    </source>
</reference>
<organism evidence="1 2">
    <name type="scientific">Sinorhizobium mexicanum</name>
    <dbReference type="NCBI Taxonomy" id="375549"/>
    <lineage>
        <taxon>Bacteria</taxon>
        <taxon>Pseudomonadati</taxon>
        <taxon>Pseudomonadota</taxon>
        <taxon>Alphaproteobacteria</taxon>
        <taxon>Hyphomicrobiales</taxon>
        <taxon>Rhizobiaceae</taxon>
        <taxon>Sinorhizobium/Ensifer group</taxon>
        <taxon>Sinorhizobium</taxon>
    </lineage>
</organism>
<dbReference type="SUPFAM" id="SSF53474">
    <property type="entry name" value="alpha/beta-Hydrolases"/>
    <property type="match status" value="1"/>
</dbReference>
<evidence type="ECO:0000313" key="2">
    <source>
        <dbReference type="Proteomes" id="UP000510721"/>
    </source>
</evidence>
<keyword evidence="2" id="KW-1185">Reference proteome</keyword>
<dbReference type="Proteomes" id="UP000510721">
    <property type="component" value="Plasmid pEmeITTGR7c"/>
</dbReference>
<keyword evidence="1" id="KW-0614">Plasmid</keyword>
<sequence length="292" mass="32235">MAMTTIDGIATRYEVLGSGPPLLMYSPGGFDATIEKWRTQGIYAEIQFLEQLPQHFTCITFDRRETGQSGGRVERVTWSDYVRQGKGLLDHLGIDKAYLMGGCMGCSVVAAFAAELPESVLGMVLFWPVGGARYRIAGHQRFAEHLAFVHQNGLEAVVALAKESNKAFGADPRGGPWVSVLRHDPEFTDRYVRQNVDHYKAILAGMPRTLLDRDTSPGAEPEDLLRLNIPTLIIPGADASHATSAARYLQECIPGSQYWDVPVSEQTSAATNARVIEFLRQTEESRNTPPRV</sequence>
<keyword evidence="1" id="KW-0378">Hydrolase</keyword>
<name>A0A859QYU4_9HYPH</name>
<dbReference type="InterPro" id="IPR050471">
    <property type="entry name" value="AB_hydrolase"/>
</dbReference>
<geneLocation type="plasmid" evidence="2">
    <name>pemeittgr7c</name>
</geneLocation>
<gene>
    <name evidence="1" type="ORF">FKV68_30075</name>
</gene>
<dbReference type="GO" id="GO:0016787">
    <property type="term" value="F:hydrolase activity"/>
    <property type="evidence" value="ECO:0007669"/>
    <property type="project" value="UniProtKB-KW"/>
</dbReference>
<dbReference type="KEGG" id="emx:FKV68_30075"/>
<dbReference type="InterPro" id="IPR029058">
    <property type="entry name" value="AB_hydrolase_fold"/>
</dbReference>
<dbReference type="EMBL" id="CP041241">
    <property type="protein sequence ID" value="QLL65566.1"/>
    <property type="molecule type" value="Genomic_DNA"/>
</dbReference>
<proteinExistence type="predicted"/>
<dbReference type="PANTHER" id="PTHR43433">
    <property type="entry name" value="HYDROLASE, ALPHA/BETA FOLD FAMILY PROTEIN"/>
    <property type="match status" value="1"/>
</dbReference>